<evidence type="ECO:0000313" key="1">
    <source>
        <dbReference type="EMBL" id="KAK9514777.1"/>
    </source>
</evidence>
<sequence>MSSVRVHLTPPCPAAALPDDSHEACRGFDEGNAEIQELTRTFTTPYETCLLQTANWQRRTDLSRVDG</sequence>
<proteinExistence type="predicted"/>
<keyword evidence="2" id="KW-1185">Reference proteome</keyword>
<comment type="caution">
    <text evidence="1">The sequence shown here is derived from an EMBL/GenBank/DDBJ whole genome shotgun (WGS) entry which is preliminary data.</text>
</comment>
<name>A0AAW1DX63_ZOAVI</name>
<reference evidence="1 2" key="1">
    <citation type="journal article" date="2024" name="Genome Biol. Evol.">
        <title>Chromosome-level genome assembly of the viviparous eelpout Zoarces viviparus.</title>
        <authorList>
            <person name="Fuhrmann N."/>
            <person name="Brasseur M.V."/>
            <person name="Bakowski C.E."/>
            <person name="Podsiadlowski L."/>
            <person name="Prost S."/>
            <person name="Krehenwinkel H."/>
            <person name="Mayer C."/>
        </authorList>
    </citation>
    <scope>NUCLEOTIDE SEQUENCE [LARGE SCALE GENOMIC DNA]</scope>
    <source>
        <strain evidence="1">NO-MEL_2022_Ind0_liver</strain>
    </source>
</reference>
<protein>
    <submittedName>
        <fullName evidence="1">Uncharacterized protein</fullName>
    </submittedName>
</protein>
<accession>A0AAW1DX63</accession>
<dbReference type="EMBL" id="JBCEZU010000586">
    <property type="protein sequence ID" value="KAK9514777.1"/>
    <property type="molecule type" value="Genomic_DNA"/>
</dbReference>
<dbReference type="Proteomes" id="UP001488805">
    <property type="component" value="Unassembled WGS sequence"/>
</dbReference>
<organism evidence="1 2">
    <name type="scientific">Zoarces viviparus</name>
    <name type="common">Viviparous eelpout</name>
    <name type="synonym">Blennius viviparus</name>
    <dbReference type="NCBI Taxonomy" id="48416"/>
    <lineage>
        <taxon>Eukaryota</taxon>
        <taxon>Metazoa</taxon>
        <taxon>Chordata</taxon>
        <taxon>Craniata</taxon>
        <taxon>Vertebrata</taxon>
        <taxon>Euteleostomi</taxon>
        <taxon>Actinopterygii</taxon>
        <taxon>Neopterygii</taxon>
        <taxon>Teleostei</taxon>
        <taxon>Neoteleostei</taxon>
        <taxon>Acanthomorphata</taxon>
        <taxon>Eupercaria</taxon>
        <taxon>Perciformes</taxon>
        <taxon>Cottioidei</taxon>
        <taxon>Zoarcales</taxon>
        <taxon>Zoarcidae</taxon>
        <taxon>Zoarcinae</taxon>
        <taxon>Zoarces</taxon>
    </lineage>
</organism>
<gene>
    <name evidence="1" type="ORF">VZT92_025465</name>
</gene>
<evidence type="ECO:0000313" key="2">
    <source>
        <dbReference type="Proteomes" id="UP001488805"/>
    </source>
</evidence>
<dbReference type="AlphaFoldDB" id="A0AAW1DX63"/>